<proteinExistence type="predicted"/>
<feature type="domain" description="HTH araC/xylS-type" evidence="4">
    <location>
        <begin position="170"/>
        <end position="266"/>
    </location>
</feature>
<sequence>MAHTSLYITPEIKLSVYSDSFSAENVVFADHILIWFLEGETKIITPAETLIFSPGDIYLFPRNTVAAIFNMPKSGRPNQAVVMHLTVQRLMAYYKGKEINPAEATGKIFRFRNHPLLQSCMASLNPYFEIGEQLPAEIADIKIHEAIAILRNIDPDIDSVLANFEEPGKIPLSGFMEKHYMFNMDMEKFGYLSGRSLTTFRRDFKKAYGTTPQKWLTQKRLELAHRFIKDNRRRPVDVYLEVGFENLSHFSYAFKKQFGYVPSEVL</sequence>
<dbReference type="OrthoDB" id="4480133at2"/>
<reference evidence="5 6" key="1">
    <citation type="submission" date="2015-08" db="EMBL/GenBank/DDBJ databases">
        <title>Whole genome sequence of Flavobacterium akiainvivens IK-1T, from decaying Wikstroemia oahuensis, an endemic Hawaiian shrub.</title>
        <authorList>
            <person name="Wan X."/>
            <person name="Hou S."/>
            <person name="Saito J."/>
            <person name="Donachie S."/>
        </authorList>
    </citation>
    <scope>NUCLEOTIDE SEQUENCE [LARGE SCALE GENOMIC DNA]</scope>
    <source>
        <strain evidence="5 6">IK-1</strain>
    </source>
</reference>
<dbReference type="InterPro" id="IPR050204">
    <property type="entry name" value="AraC_XylS_family_regulators"/>
</dbReference>
<dbReference type="PATRIC" id="fig|1202724.3.peg.1623"/>
<protein>
    <submittedName>
        <fullName evidence="5">AraC family transcriptional regulator</fullName>
    </submittedName>
</protein>
<keyword evidence="3" id="KW-0804">Transcription</keyword>
<dbReference type="AlphaFoldDB" id="A0A0M8M8X0"/>
<dbReference type="InterPro" id="IPR009057">
    <property type="entry name" value="Homeodomain-like_sf"/>
</dbReference>
<dbReference type="RefSeq" id="WP_054407346.1">
    <property type="nucleotide sequence ID" value="NZ_FOYA01000007.1"/>
</dbReference>
<evidence type="ECO:0000256" key="1">
    <source>
        <dbReference type="ARBA" id="ARBA00023015"/>
    </source>
</evidence>
<dbReference type="Pfam" id="PF22200">
    <property type="entry name" value="ExsA_N"/>
    <property type="match status" value="1"/>
</dbReference>
<evidence type="ECO:0000256" key="2">
    <source>
        <dbReference type="ARBA" id="ARBA00023125"/>
    </source>
</evidence>
<evidence type="ECO:0000313" key="6">
    <source>
        <dbReference type="Proteomes" id="UP000037755"/>
    </source>
</evidence>
<dbReference type="GO" id="GO:0043565">
    <property type="term" value="F:sequence-specific DNA binding"/>
    <property type="evidence" value="ECO:0007669"/>
    <property type="project" value="InterPro"/>
</dbReference>
<dbReference type="InterPro" id="IPR054015">
    <property type="entry name" value="ExsA-like_N"/>
</dbReference>
<dbReference type="GO" id="GO:0003700">
    <property type="term" value="F:DNA-binding transcription factor activity"/>
    <property type="evidence" value="ECO:0007669"/>
    <property type="project" value="InterPro"/>
</dbReference>
<evidence type="ECO:0000313" key="5">
    <source>
        <dbReference type="EMBL" id="KOS05953.1"/>
    </source>
</evidence>
<keyword evidence="1" id="KW-0805">Transcription regulation</keyword>
<dbReference type="STRING" id="1202724.AM493_07820"/>
<dbReference type="SUPFAM" id="SSF46689">
    <property type="entry name" value="Homeodomain-like"/>
    <property type="match status" value="1"/>
</dbReference>
<organism evidence="5 6">
    <name type="scientific">Flavobacterium akiainvivens</name>
    <dbReference type="NCBI Taxonomy" id="1202724"/>
    <lineage>
        <taxon>Bacteria</taxon>
        <taxon>Pseudomonadati</taxon>
        <taxon>Bacteroidota</taxon>
        <taxon>Flavobacteriia</taxon>
        <taxon>Flavobacteriales</taxon>
        <taxon>Flavobacteriaceae</taxon>
        <taxon>Flavobacterium</taxon>
    </lineage>
</organism>
<accession>A0A0M8M8X0</accession>
<dbReference type="Proteomes" id="UP000037755">
    <property type="component" value="Unassembled WGS sequence"/>
</dbReference>
<dbReference type="Pfam" id="PF12833">
    <property type="entry name" value="HTH_18"/>
    <property type="match status" value="1"/>
</dbReference>
<dbReference type="Gene3D" id="1.10.10.60">
    <property type="entry name" value="Homeodomain-like"/>
    <property type="match status" value="2"/>
</dbReference>
<evidence type="ECO:0000259" key="4">
    <source>
        <dbReference type="PROSITE" id="PS01124"/>
    </source>
</evidence>
<dbReference type="InterPro" id="IPR018060">
    <property type="entry name" value="HTH_AraC"/>
</dbReference>
<gene>
    <name evidence="5" type="ORF">AM493_07820</name>
</gene>
<name>A0A0M8M8X0_9FLAO</name>
<dbReference type="EMBL" id="LIYD01000005">
    <property type="protein sequence ID" value="KOS05953.1"/>
    <property type="molecule type" value="Genomic_DNA"/>
</dbReference>
<dbReference type="PANTHER" id="PTHR46796">
    <property type="entry name" value="HTH-TYPE TRANSCRIPTIONAL ACTIVATOR RHAS-RELATED"/>
    <property type="match status" value="1"/>
</dbReference>
<comment type="caution">
    <text evidence="5">The sequence shown here is derived from an EMBL/GenBank/DDBJ whole genome shotgun (WGS) entry which is preliminary data.</text>
</comment>
<keyword evidence="2" id="KW-0238">DNA-binding</keyword>
<evidence type="ECO:0000256" key="3">
    <source>
        <dbReference type="ARBA" id="ARBA00023163"/>
    </source>
</evidence>
<dbReference type="PANTHER" id="PTHR46796:SF6">
    <property type="entry name" value="ARAC SUBFAMILY"/>
    <property type="match status" value="1"/>
</dbReference>
<dbReference type="PROSITE" id="PS01124">
    <property type="entry name" value="HTH_ARAC_FAMILY_2"/>
    <property type="match status" value="1"/>
</dbReference>
<keyword evidence="6" id="KW-1185">Reference proteome</keyword>
<dbReference type="SMART" id="SM00342">
    <property type="entry name" value="HTH_ARAC"/>
    <property type="match status" value="1"/>
</dbReference>